<dbReference type="RefSeq" id="WP_107245270.1">
    <property type="nucleotide sequence ID" value="NZ_PYMJ01000041.1"/>
</dbReference>
<reference evidence="2 3" key="1">
    <citation type="submission" date="2018-01" db="EMBL/GenBank/DDBJ databases">
        <title>Whole genome sequencing of Histamine producing bacteria.</title>
        <authorList>
            <person name="Butler K."/>
        </authorList>
    </citation>
    <scope>NUCLEOTIDE SEQUENCE [LARGE SCALE GENOMIC DNA]</scope>
    <source>
        <strain evidence="2 3">JCM 12947</strain>
    </source>
</reference>
<keyword evidence="1" id="KW-0812">Transmembrane</keyword>
<sequence length="350" mass="40224">MNTQIHTSAIRRFYHHLNRFYANPLSILLSLAAGFIVVLLNNDVPYSSVRGWGTSEIDTILKFGLLFNLLMLLGSWWVVTARPKNYDIIEPKIKPLVDTMNNTGLIQTIASCEGHSLPGKPPYVYFRTTVEFAAQLEKQLRANLSHPKMRALWCIEGNFNPEEELVFTLFSPVYHSRLYALRHTVEFWLFRKQVDKELLFLAQLVNKAAESYTGARLKDIEHPPAVFDYQSGYIEMRNMTAFILNIVAGEIDDGSLRVDGDMAWYTQAAIDNNDPRIEQQKKKARQALSITHTLLKRSAPVSLRQHDKLLEIYSLCLNAITSQEGERKVFVDHSETLDDIRFPPELFDEY</sequence>
<dbReference type="EMBL" id="PYMJ01000041">
    <property type="protein sequence ID" value="PSU44849.1"/>
    <property type="molecule type" value="Genomic_DNA"/>
</dbReference>
<dbReference type="AlphaFoldDB" id="A0A2T3J7V0"/>
<organism evidence="2 3">
    <name type="scientific">Photobacterium frigidiphilum</name>
    <dbReference type="NCBI Taxonomy" id="264736"/>
    <lineage>
        <taxon>Bacteria</taxon>
        <taxon>Pseudomonadati</taxon>
        <taxon>Pseudomonadota</taxon>
        <taxon>Gammaproteobacteria</taxon>
        <taxon>Vibrionales</taxon>
        <taxon>Vibrionaceae</taxon>
        <taxon>Photobacterium</taxon>
    </lineage>
</organism>
<comment type="caution">
    <text evidence="2">The sequence shown here is derived from an EMBL/GenBank/DDBJ whole genome shotgun (WGS) entry which is preliminary data.</text>
</comment>
<evidence type="ECO:0000256" key="1">
    <source>
        <dbReference type="SAM" id="Phobius"/>
    </source>
</evidence>
<evidence type="ECO:0000313" key="3">
    <source>
        <dbReference type="Proteomes" id="UP000240987"/>
    </source>
</evidence>
<gene>
    <name evidence="2" type="ORF">C9J12_25490</name>
</gene>
<protein>
    <submittedName>
        <fullName evidence="2">Uncharacterized protein</fullName>
    </submittedName>
</protein>
<name>A0A2T3J7V0_9GAMM</name>
<accession>A0A2T3J7V0</accession>
<dbReference type="OrthoDB" id="5881335at2"/>
<evidence type="ECO:0000313" key="2">
    <source>
        <dbReference type="EMBL" id="PSU44849.1"/>
    </source>
</evidence>
<dbReference type="Proteomes" id="UP000240987">
    <property type="component" value="Unassembled WGS sequence"/>
</dbReference>
<feature type="transmembrane region" description="Helical" evidence="1">
    <location>
        <begin position="60"/>
        <end position="79"/>
    </location>
</feature>
<feature type="transmembrane region" description="Helical" evidence="1">
    <location>
        <begin position="20"/>
        <end position="40"/>
    </location>
</feature>
<keyword evidence="3" id="KW-1185">Reference proteome</keyword>
<keyword evidence="1" id="KW-1133">Transmembrane helix</keyword>
<proteinExistence type="predicted"/>
<keyword evidence="1" id="KW-0472">Membrane</keyword>